<name>A0A9K3HT26_HELAN</name>
<dbReference type="EMBL" id="MNCJ02000326">
    <property type="protein sequence ID" value="KAF5784007.1"/>
    <property type="molecule type" value="Genomic_DNA"/>
</dbReference>
<sequence length="75" mass="8085">MISKRMSSSGFGWSAIVRQRQMQAVTTSNVVQFFRCVGTNLRRAEISVGPKKNDLCTMSSNGIVIPSVSGTSSNS</sequence>
<evidence type="ECO:0000313" key="1">
    <source>
        <dbReference type="EMBL" id="KAF5784007.1"/>
    </source>
</evidence>
<accession>A0A9K3HT26</accession>
<evidence type="ECO:0000313" key="2">
    <source>
        <dbReference type="Proteomes" id="UP000215914"/>
    </source>
</evidence>
<organism evidence="1 2">
    <name type="scientific">Helianthus annuus</name>
    <name type="common">Common sunflower</name>
    <dbReference type="NCBI Taxonomy" id="4232"/>
    <lineage>
        <taxon>Eukaryota</taxon>
        <taxon>Viridiplantae</taxon>
        <taxon>Streptophyta</taxon>
        <taxon>Embryophyta</taxon>
        <taxon>Tracheophyta</taxon>
        <taxon>Spermatophyta</taxon>
        <taxon>Magnoliopsida</taxon>
        <taxon>eudicotyledons</taxon>
        <taxon>Gunneridae</taxon>
        <taxon>Pentapetalae</taxon>
        <taxon>asterids</taxon>
        <taxon>campanulids</taxon>
        <taxon>Asterales</taxon>
        <taxon>Asteraceae</taxon>
        <taxon>Asteroideae</taxon>
        <taxon>Heliantheae alliance</taxon>
        <taxon>Heliantheae</taxon>
        <taxon>Helianthus</taxon>
    </lineage>
</organism>
<comment type="caution">
    <text evidence="1">The sequence shown here is derived from an EMBL/GenBank/DDBJ whole genome shotgun (WGS) entry which is preliminary data.</text>
</comment>
<gene>
    <name evidence="1" type="ORF">HanXRQr2_Chr11g0514541</name>
</gene>
<dbReference type="AlphaFoldDB" id="A0A9K3HT26"/>
<dbReference type="Gramene" id="mRNA:HanXRQr2_Chr11g0514541">
    <property type="protein sequence ID" value="CDS:HanXRQr2_Chr11g0514541.1"/>
    <property type="gene ID" value="HanXRQr2_Chr11g0514541"/>
</dbReference>
<proteinExistence type="predicted"/>
<keyword evidence="2" id="KW-1185">Reference proteome</keyword>
<protein>
    <submittedName>
        <fullName evidence="1">Uncharacterized protein</fullName>
    </submittedName>
</protein>
<reference evidence="1" key="1">
    <citation type="journal article" date="2017" name="Nature">
        <title>The sunflower genome provides insights into oil metabolism, flowering and Asterid evolution.</title>
        <authorList>
            <person name="Badouin H."/>
            <person name="Gouzy J."/>
            <person name="Grassa C.J."/>
            <person name="Murat F."/>
            <person name="Staton S.E."/>
            <person name="Cottret L."/>
            <person name="Lelandais-Briere C."/>
            <person name="Owens G.L."/>
            <person name="Carrere S."/>
            <person name="Mayjonade B."/>
            <person name="Legrand L."/>
            <person name="Gill N."/>
            <person name="Kane N.C."/>
            <person name="Bowers J.E."/>
            <person name="Hubner S."/>
            <person name="Bellec A."/>
            <person name="Berard A."/>
            <person name="Berges H."/>
            <person name="Blanchet N."/>
            <person name="Boniface M.C."/>
            <person name="Brunel D."/>
            <person name="Catrice O."/>
            <person name="Chaidir N."/>
            <person name="Claudel C."/>
            <person name="Donnadieu C."/>
            <person name="Faraut T."/>
            <person name="Fievet G."/>
            <person name="Helmstetter N."/>
            <person name="King M."/>
            <person name="Knapp S.J."/>
            <person name="Lai Z."/>
            <person name="Le Paslier M.C."/>
            <person name="Lippi Y."/>
            <person name="Lorenzon L."/>
            <person name="Mandel J.R."/>
            <person name="Marage G."/>
            <person name="Marchand G."/>
            <person name="Marquand E."/>
            <person name="Bret-Mestries E."/>
            <person name="Morien E."/>
            <person name="Nambeesan S."/>
            <person name="Nguyen T."/>
            <person name="Pegot-Espagnet P."/>
            <person name="Pouilly N."/>
            <person name="Raftis F."/>
            <person name="Sallet E."/>
            <person name="Schiex T."/>
            <person name="Thomas J."/>
            <person name="Vandecasteele C."/>
            <person name="Vares D."/>
            <person name="Vear F."/>
            <person name="Vautrin S."/>
            <person name="Crespi M."/>
            <person name="Mangin B."/>
            <person name="Burke J.M."/>
            <person name="Salse J."/>
            <person name="Munos S."/>
            <person name="Vincourt P."/>
            <person name="Rieseberg L.H."/>
            <person name="Langlade N.B."/>
        </authorList>
    </citation>
    <scope>NUCLEOTIDE SEQUENCE</scope>
    <source>
        <tissue evidence="1">Leaves</tissue>
    </source>
</reference>
<dbReference type="Proteomes" id="UP000215914">
    <property type="component" value="Unassembled WGS sequence"/>
</dbReference>
<reference evidence="1" key="2">
    <citation type="submission" date="2020-06" db="EMBL/GenBank/DDBJ databases">
        <title>Helianthus annuus Genome sequencing and assembly Release 2.</title>
        <authorList>
            <person name="Gouzy J."/>
            <person name="Langlade N."/>
            <person name="Munos S."/>
        </authorList>
    </citation>
    <scope>NUCLEOTIDE SEQUENCE</scope>
    <source>
        <tissue evidence="1">Leaves</tissue>
    </source>
</reference>